<gene>
    <name evidence="3" type="ORF">LSH36_204g02035</name>
</gene>
<dbReference type="PROSITE" id="PS50067">
    <property type="entry name" value="KINESIN_MOTOR_2"/>
    <property type="match status" value="1"/>
</dbReference>
<sequence length="50" mass="5649">MSKVKVAVRVRPPTQRELEIGNRISVQLHEDKRTGSANVLRVHNAKVSRS</sequence>
<reference evidence="3" key="1">
    <citation type="journal article" date="2023" name="Mol. Biol. Evol.">
        <title>Third-Generation Sequencing Reveals the Adaptive Role of the Epigenome in Three Deep-Sea Polychaetes.</title>
        <authorList>
            <person name="Perez M."/>
            <person name="Aroh O."/>
            <person name="Sun Y."/>
            <person name="Lan Y."/>
            <person name="Juniper S.K."/>
            <person name="Young C.R."/>
            <person name="Angers B."/>
            <person name="Qian P.Y."/>
        </authorList>
    </citation>
    <scope>NUCLEOTIDE SEQUENCE</scope>
    <source>
        <strain evidence="3">P08H-3</strain>
    </source>
</reference>
<feature type="domain" description="Kinesin motor" evidence="2">
    <location>
        <begin position="3"/>
        <end position="50"/>
    </location>
</feature>
<dbReference type="InterPro" id="IPR001752">
    <property type="entry name" value="Kinesin_motor_dom"/>
</dbReference>
<evidence type="ECO:0000259" key="2">
    <source>
        <dbReference type="PROSITE" id="PS50067"/>
    </source>
</evidence>
<evidence type="ECO:0000313" key="4">
    <source>
        <dbReference type="Proteomes" id="UP001208570"/>
    </source>
</evidence>
<dbReference type="GO" id="GO:0008017">
    <property type="term" value="F:microtubule binding"/>
    <property type="evidence" value="ECO:0007669"/>
    <property type="project" value="InterPro"/>
</dbReference>
<comment type="similarity">
    <text evidence="1">Belongs to the TRAFAC class myosin-kinesin ATPase superfamily. Kinesin family.</text>
</comment>
<keyword evidence="4" id="KW-1185">Reference proteome</keyword>
<dbReference type="AlphaFoldDB" id="A0AAD9JPE8"/>
<dbReference type="GO" id="GO:0005524">
    <property type="term" value="F:ATP binding"/>
    <property type="evidence" value="ECO:0007669"/>
    <property type="project" value="InterPro"/>
</dbReference>
<dbReference type="GO" id="GO:0007018">
    <property type="term" value="P:microtubule-based movement"/>
    <property type="evidence" value="ECO:0007669"/>
    <property type="project" value="InterPro"/>
</dbReference>
<protein>
    <recommendedName>
        <fullName evidence="2">Kinesin motor domain-containing protein</fullName>
    </recommendedName>
</protein>
<organism evidence="3 4">
    <name type="scientific">Paralvinella palmiformis</name>
    <dbReference type="NCBI Taxonomy" id="53620"/>
    <lineage>
        <taxon>Eukaryota</taxon>
        <taxon>Metazoa</taxon>
        <taxon>Spiralia</taxon>
        <taxon>Lophotrochozoa</taxon>
        <taxon>Annelida</taxon>
        <taxon>Polychaeta</taxon>
        <taxon>Sedentaria</taxon>
        <taxon>Canalipalpata</taxon>
        <taxon>Terebellida</taxon>
        <taxon>Terebelliformia</taxon>
        <taxon>Alvinellidae</taxon>
        <taxon>Paralvinella</taxon>
    </lineage>
</organism>
<dbReference type="GO" id="GO:0003777">
    <property type="term" value="F:microtubule motor activity"/>
    <property type="evidence" value="ECO:0007669"/>
    <property type="project" value="InterPro"/>
</dbReference>
<dbReference type="EMBL" id="JAODUP010000204">
    <property type="protein sequence ID" value="KAK2156811.1"/>
    <property type="molecule type" value="Genomic_DNA"/>
</dbReference>
<comment type="caution">
    <text evidence="3">The sequence shown here is derived from an EMBL/GenBank/DDBJ whole genome shotgun (WGS) entry which is preliminary data.</text>
</comment>
<dbReference type="Proteomes" id="UP001208570">
    <property type="component" value="Unassembled WGS sequence"/>
</dbReference>
<evidence type="ECO:0000256" key="1">
    <source>
        <dbReference type="PROSITE-ProRule" id="PRU00283"/>
    </source>
</evidence>
<accession>A0AAD9JPE8</accession>
<name>A0AAD9JPE8_9ANNE</name>
<comment type="caution">
    <text evidence="1">Lacks conserved residue(s) required for the propagation of feature annotation.</text>
</comment>
<evidence type="ECO:0000313" key="3">
    <source>
        <dbReference type="EMBL" id="KAK2156811.1"/>
    </source>
</evidence>
<proteinExistence type="inferred from homology"/>